<evidence type="ECO:0000313" key="2">
    <source>
        <dbReference type="Proteomes" id="UP000028547"/>
    </source>
</evidence>
<proteinExistence type="predicted"/>
<evidence type="ECO:0000313" key="1">
    <source>
        <dbReference type="EMBL" id="KFA89614.1"/>
    </source>
</evidence>
<dbReference type="RefSeq" id="WP_043404536.1">
    <property type="nucleotide sequence ID" value="NZ_JPMI01000234.1"/>
</dbReference>
<name>A0A084SMC9_9BACT</name>
<protein>
    <submittedName>
        <fullName evidence="1">Uncharacterized protein</fullName>
    </submittedName>
</protein>
<gene>
    <name evidence="1" type="ORF">Q664_33680</name>
</gene>
<comment type="caution">
    <text evidence="1">The sequence shown here is derived from an EMBL/GenBank/DDBJ whole genome shotgun (WGS) entry which is preliminary data.</text>
</comment>
<sequence>MLPLQRWLPPDQAATYLRPYSEFRTLGSRIGMDVDPQVLAYGSDRSGAGVFTGGRVPSLALENPRGSTFVEGDLLVDGWLENMGGLVFVRGNLVAQTLYTSGYLVVLGELRVRRLFGEDEPYGTYIFGDAYVESAVFSHNHLFDVWGRAELGAVVHDESDGHEALRQRLVTWGMSPGSRREDIQDDVRASLRAFAERWGPLPEEWASRRYTLKPEEKKLAGERDALVKALE</sequence>
<reference evidence="1 2" key="1">
    <citation type="submission" date="2014-07" db="EMBL/GenBank/DDBJ databases">
        <title>Draft Genome Sequence of Gephyronic Acid Producer, Cystobacter violaceus Strain Cb vi76.</title>
        <authorList>
            <person name="Stevens D.C."/>
            <person name="Young J."/>
            <person name="Carmichael R."/>
            <person name="Tan J."/>
            <person name="Taylor R.E."/>
        </authorList>
    </citation>
    <scope>NUCLEOTIDE SEQUENCE [LARGE SCALE GENOMIC DNA]</scope>
    <source>
        <strain evidence="1 2">Cb vi76</strain>
    </source>
</reference>
<dbReference type="Proteomes" id="UP000028547">
    <property type="component" value="Unassembled WGS sequence"/>
</dbReference>
<dbReference type="EMBL" id="JPMI01000234">
    <property type="protein sequence ID" value="KFA89614.1"/>
    <property type="molecule type" value="Genomic_DNA"/>
</dbReference>
<dbReference type="AlphaFoldDB" id="A0A084SMC9"/>
<organism evidence="1 2">
    <name type="scientific">Archangium violaceum Cb vi76</name>
    <dbReference type="NCBI Taxonomy" id="1406225"/>
    <lineage>
        <taxon>Bacteria</taxon>
        <taxon>Pseudomonadati</taxon>
        <taxon>Myxococcota</taxon>
        <taxon>Myxococcia</taxon>
        <taxon>Myxococcales</taxon>
        <taxon>Cystobacterineae</taxon>
        <taxon>Archangiaceae</taxon>
        <taxon>Archangium</taxon>
    </lineage>
</organism>
<accession>A0A084SMC9</accession>